<feature type="signal peptide" evidence="1">
    <location>
        <begin position="1"/>
        <end position="22"/>
    </location>
</feature>
<dbReference type="SUPFAM" id="SSF53474">
    <property type="entry name" value="alpha/beta-Hydrolases"/>
    <property type="match status" value="1"/>
</dbReference>
<name>A8NPI3_COPC7</name>
<dbReference type="OMA" id="TVENIRW"/>
<dbReference type="OrthoDB" id="1393670at2759"/>
<keyword evidence="4" id="KW-1185">Reference proteome</keyword>
<evidence type="ECO:0000313" key="4">
    <source>
        <dbReference type="Proteomes" id="UP000001861"/>
    </source>
</evidence>
<reference evidence="3 4" key="1">
    <citation type="journal article" date="2010" name="Proc. Natl. Acad. Sci. U.S.A.">
        <title>Insights into evolution of multicellular fungi from the assembled chromosomes of the mushroom Coprinopsis cinerea (Coprinus cinereus).</title>
        <authorList>
            <person name="Stajich J.E."/>
            <person name="Wilke S.K."/>
            <person name="Ahren D."/>
            <person name="Au C.H."/>
            <person name="Birren B.W."/>
            <person name="Borodovsky M."/>
            <person name="Burns C."/>
            <person name="Canback B."/>
            <person name="Casselton L.A."/>
            <person name="Cheng C.K."/>
            <person name="Deng J."/>
            <person name="Dietrich F.S."/>
            <person name="Fargo D.C."/>
            <person name="Farman M.L."/>
            <person name="Gathman A.C."/>
            <person name="Goldberg J."/>
            <person name="Guigo R."/>
            <person name="Hoegger P.J."/>
            <person name="Hooker J.B."/>
            <person name="Huggins A."/>
            <person name="James T.Y."/>
            <person name="Kamada T."/>
            <person name="Kilaru S."/>
            <person name="Kodira C."/>
            <person name="Kues U."/>
            <person name="Kupfer D."/>
            <person name="Kwan H.S."/>
            <person name="Lomsadze A."/>
            <person name="Li W."/>
            <person name="Lilly W.W."/>
            <person name="Ma L.J."/>
            <person name="Mackey A.J."/>
            <person name="Manning G."/>
            <person name="Martin F."/>
            <person name="Muraguchi H."/>
            <person name="Natvig D.O."/>
            <person name="Palmerini H."/>
            <person name="Ramesh M.A."/>
            <person name="Rehmeyer C.J."/>
            <person name="Roe B.A."/>
            <person name="Shenoy N."/>
            <person name="Stanke M."/>
            <person name="Ter-Hovhannisyan V."/>
            <person name="Tunlid A."/>
            <person name="Velagapudi R."/>
            <person name="Vision T.J."/>
            <person name="Zeng Q."/>
            <person name="Zolan M.E."/>
            <person name="Pukkila P.J."/>
        </authorList>
    </citation>
    <scope>NUCLEOTIDE SEQUENCE [LARGE SCALE GENOMIC DNA]</scope>
    <source>
        <strain evidence="4">Okayama-7 / 130 / ATCC MYA-4618 / FGSC 9003</strain>
    </source>
</reference>
<dbReference type="InterPro" id="IPR029058">
    <property type="entry name" value="AB_hydrolase_fold"/>
</dbReference>
<dbReference type="STRING" id="240176.A8NPI3"/>
<evidence type="ECO:0000259" key="2">
    <source>
        <dbReference type="Pfam" id="PF01738"/>
    </source>
</evidence>
<dbReference type="RefSeq" id="XP_001835342.1">
    <property type="nucleotide sequence ID" value="XM_001835290.2"/>
</dbReference>
<dbReference type="VEuPathDB" id="FungiDB:CC1G_11776"/>
<dbReference type="InParanoid" id="A8NPI3"/>
<sequence>MLKLISTYALLALSLLPSLASALPAADDHASHATTASDGNTWLATSIGPDCITGARYHGVMQGKNITIADVPTYYAEPPVDAAEKKVIFFFSDVYGPFLDNNFMLQDWFASQGFHVLGIDYFFGDPIQNHPEPGFNITAWLAKSQRQAAEAVPKWKAAVIEEFGEDAKYAAVGYCFGASYAMEATEVVASAFAHPAFLTENHFRNVQSPLLLSLAETDSTFSTAASRRAMDILMEERATYHLQQFSGVQHGFATRADPNDANAVWAKEESGRSVIGWFTRFMAQ</sequence>
<feature type="domain" description="Dienelactone hydrolase" evidence="2">
    <location>
        <begin position="73"/>
        <end position="281"/>
    </location>
</feature>
<dbReference type="eggNOG" id="KOG3043">
    <property type="taxonomic scope" value="Eukaryota"/>
</dbReference>
<dbReference type="Gene3D" id="3.40.50.1820">
    <property type="entry name" value="alpha/beta hydrolase"/>
    <property type="match status" value="1"/>
</dbReference>
<dbReference type="Proteomes" id="UP000001861">
    <property type="component" value="Unassembled WGS sequence"/>
</dbReference>
<dbReference type="InterPro" id="IPR002925">
    <property type="entry name" value="Dienelactn_hydro"/>
</dbReference>
<dbReference type="KEGG" id="cci:CC1G_11776"/>
<dbReference type="PANTHER" id="PTHR17630">
    <property type="entry name" value="DIENELACTONE HYDROLASE"/>
    <property type="match status" value="1"/>
</dbReference>
<organism evidence="3 4">
    <name type="scientific">Coprinopsis cinerea (strain Okayama-7 / 130 / ATCC MYA-4618 / FGSC 9003)</name>
    <name type="common">Inky cap fungus</name>
    <name type="synonym">Hormographiella aspergillata</name>
    <dbReference type="NCBI Taxonomy" id="240176"/>
    <lineage>
        <taxon>Eukaryota</taxon>
        <taxon>Fungi</taxon>
        <taxon>Dikarya</taxon>
        <taxon>Basidiomycota</taxon>
        <taxon>Agaricomycotina</taxon>
        <taxon>Agaricomycetes</taxon>
        <taxon>Agaricomycetidae</taxon>
        <taxon>Agaricales</taxon>
        <taxon>Agaricineae</taxon>
        <taxon>Psathyrellaceae</taxon>
        <taxon>Coprinopsis</taxon>
    </lineage>
</organism>
<dbReference type="PANTHER" id="PTHR17630:SF44">
    <property type="entry name" value="PROTEIN AIM2"/>
    <property type="match status" value="1"/>
</dbReference>
<gene>
    <name evidence="3" type="ORF">CC1G_11776</name>
</gene>
<accession>A8NPI3</accession>
<dbReference type="EMBL" id="AACS02000012">
    <property type="protein sequence ID" value="EAU86468.1"/>
    <property type="molecule type" value="Genomic_DNA"/>
</dbReference>
<proteinExistence type="predicted"/>
<evidence type="ECO:0000256" key="1">
    <source>
        <dbReference type="SAM" id="SignalP"/>
    </source>
</evidence>
<dbReference type="GO" id="GO:0016787">
    <property type="term" value="F:hydrolase activity"/>
    <property type="evidence" value="ECO:0007669"/>
    <property type="project" value="InterPro"/>
</dbReference>
<dbReference type="Pfam" id="PF01738">
    <property type="entry name" value="DLH"/>
    <property type="match status" value="1"/>
</dbReference>
<dbReference type="GeneID" id="6011871"/>
<feature type="chain" id="PRO_5002727329" description="Dienelactone hydrolase domain-containing protein" evidence="1">
    <location>
        <begin position="23"/>
        <end position="284"/>
    </location>
</feature>
<protein>
    <recommendedName>
        <fullName evidence="2">Dienelactone hydrolase domain-containing protein</fullName>
    </recommendedName>
</protein>
<keyword evidence="1" id="KW-0732">Signal</keyword>
<evidence type="ECO:0000313" key="3">
    <source>
        <dbReference type="EMBL" id="EAU86468.1"/>
    </source>
</evidence>
<dbReference type="AlphaFoldDB" id="A8NPI3"/>
<comment type="caution">
    <text evidence="3">The sequence shown here is derived from an EMBL/GenBank/DDBJ whole genome shotgun (WGS) entry which is preliminary data.</text>
</comment>